<evidence type="ECO:0000256" key="11">
    <source>
        <dbReference type="PIRSR" id="PIRSR000350-4"/>
    </source>
</evidence>
<evidence type="ECO:0000256" key="4">
    <source>
        <dbReference type="ARBA" id="ARBA00022827"/>
    </source>
</evidence>
<dbReference type="AlphaFoldDB" id="A0A2P6VK02"/>
<feature type="binding site" evidence="10">
    <location>
        <position position="89"/>
    </location>
    <ligand>
        <name>FAD</name>
        <dbReference type="ChEBI" id="CHEBI:57692"/>
    </ligand>
</feature>
<dbReference type="GO" id="GO:0045252">
    <property type="term" value="C:oxoglutarate dehydrogenase complex"/>
    <property type="evidence" value="ECO:0007669"/>
    <property type="project" value="TreeGrafter"/>
</dbReference>
<dbReference type="GO" id="GO:0006103">
    <property type="term" value="P:2-oxoglutarate metabolic process"/>
    <property type="evidence" value="ECO:0007669"/>
    <property type="project" value="TreeGrafter"/>
</dbReference>
<dbReference type="GO" id="GO:0005739">
    <property type="term" value="C:mitochondrion"/>
    <property type="evidence" value="ECO:0007669"/>
    <property type="project" value="TreeGrafter"/>
</dbReference>
<comment type="miscellaneous">
    <text evidence="12">The active site is a redox-active disulfide bond.</text>
</comment>
<proteinExistence type="inferred from homology"/>
<sequence>MKVACVEGRGSLGGTCLNVGCIPSKALLQSSHMYAEAQHSFSKHGVLVDGVTVDVAAMQQQKGSAVEGLTKGIEGLFKKNKVEYIKGWGKLKSATQVEVSTVDGGTSVLAAKNIIIATGSEVTPLPGVPVDERRIVSSTGALSLDRVPGSMVVIGGGYIGLELGSVWARLGAEVTVVEFLDRIVPSMDGEVRRAFQRSLQKQGLKFKLSTKVASAEADDNRVRLELQPSKGDGAGETMTADVVLVSTGRRPFTQGLNLEGVGVITDSRGCIVVDDHFQTAVPGIYAIGDVIPGPMLAHKAEEDGVACVELLAGRSGHVNYNTVPSIVYTWPEVASVGKTEEQVKAEGTDYKVGKFSFMANSRARSVDDTDGLVKFIADAKTDKILGAHIMGPNAGELIGECVLAMEYGASSEDIARTCHGHPTLSEAVKEAAMATAFGKAIHS</sequence>
<evidence type="ECO:0000256" key="9">
    <source>
        <dbReference type="PIRSR" id="PIRSR000350-2"/>
    </source>
</evidence>
<dbReference type="OrthoDB" id="361797at2759"/>
<dbReference type="PIRSF" id="PIRSF000350">
    <property type="entry name" value="Mercury_reductase_MerA"/>
    <property type="match status" value="1"/>
</dbReference>
<dbReference type="InterPro" id="IPR012999">
    <property type="entry name" value="Pyr_OxRdtase_I_AS"/>
</dbReference>
<comment type="catalytic activity">
    <reaction evidence="12">
        <text>N(6)-[(R)-dihydrolipoyl]-L-lysyl-[protein] + NAD(+) = N(6)-[(R)-lipoyl]-L-lysyl-[protein] + NADH + H(+)</text>
        <dbReference type="Rhea" id="RHEA:15045"/>
        <dbReference type="Rhea" id="RHEA-COMP:10474"/>
        <dbReference type="Rhea" id="RHEA-COMP:10475"/>
        <dbReference type="ChEBI" id="CHEBI:15378"/>
        <dbReference type="ChEBI" id="CHEBI:57540"/>
        <dbReference type="ChEBI" id="CHEBI:57945"/>
        <dbReference type="ChEBI" id="CHEBI:83099"/>
        <dbReference type="ChEBI" id="CHEBI:83100"/>
        <dbReference type="EC" id="1.8.1.4"/>
    </reaction>
</comment>
<dbReference type="InterPro" id="IPR036188">
    <property type="entry name" value="FAD/NAD-bd_sf"/>
</dbReference>
<dbReference type="SUPFAM" id="SSF55424">
    <property type="entry name" value="FAD/NAD-linked reductases, dimerisation (C-terminal) domain"/>
    <property type="match status" value="1"/>
</dbReference>
<dbReference type="InterPro" id="IPR050151">
    <property type="entry name" value="Class-I_Pyr_Nuc-Dis_Oxidored"/>
</dbReference>
<dbReference type="Pfam" id="PF02852">
    <property type="entry name" value="Pyr_redox_dim"/>
    <property type="match status" value="1"/>
</dbReference>
<dbReference type="GO" id="GO:0050660">
    <property type="term" value="F:flavin adenine dinucleotide binding"/>
    <property type="evidence" value="ECO:0007669"/>
    <property type="project" value="InterPro"/>
</dbReference>
<dbReference type="EC" id="1.8.1.4" evidence="2 12"/>
<dbReference type="FunFam" id="3.50.50.60:FF:000025">
    <property type="entry name" value="Dihydrolipoyl dehydrogenase"/>
    <property type="match status" value="1"/>
</dbReference>
<feature type="binding site" evidence="10">
    <location>
        <position position="25"/>
    </location>
    <ligand>
        <name>FAD</name>
        <dbReference type="ChEBI" id="CHEBI:57692"/>
    </ligand>
</feature>
<dbReference type="InterPro" id="IPR016156">
    <property type="entry name" value="FAD/NAD-linked_Rdtase_dimer_sf"/>
</dbReference>
<dbReference type="FunFam" id="3.30.390.30:FF:000001">
    <property type="entry name" value="Dihydrolipoyl dehydrogenase"/>
    <property type="match status" value="1"/>
</dbReference>
<evidence type="ECO:0000259" key="13">
    <source>
        <dbReference type="Pfam" id="PF02852"/>
    </source>
</evidence>
<evidence type="ECO:0000256" key="6">
    <source>
        <dbReference type="ARBA" id="ARBA00023027"/>
    </source>
</evidence>
<feature type="binding site" evidence="10">
    <location>
        <position position="248"/>
    </location>
    <ligand>
        <name>NAD(+)</name>
        <dbReference type="ChEBI" id="CHEBI:57540"/>
    </ligand>
</feature>
<comment type="similarity">
    <text evidence="1 12">Belongs to the class-I pyridine nucleotide-disulfide oxidoreductase family.</text>
</comment>
<keyword evidence="8 12" id="KW-0676">Redox-active center</keyword>
<keyword evidence="7" id="KW-1015">Disulfide bond</keyword>
<comment type="cofactor">
    <cofactor evidence="10 12">
        <name>FAD</name>
        <dbReference type="ChEBI" id="CHEBI:57692"/>
    </cofactor>
    <text evidence="10 12">Binds 1 FAD per subunit.</text>
</comment>
<accession>A0A2P6VK02</accession>
<comment type="caution">
    <text evidence="15">The sequence shown here is derived from an EMBL/GenBank/DDBJ whole genome shotgun (WGS) entry which is preliminary data.</text>
</comment>
<feature type="binding site" evidence="10">
    <location>
        <position position="289"/>
    </location>
    <ligand>
        <name>FAD</name>
        <dbReference type="ChEBI" id="CHEBI:57692"/>
    </ligand>
</feature>
<dbReference type="Proteomes" id="UP000239649">
    <property type="component" value="Unassembled WGS sequence"/>
</dbReference>
<keyword evidence="5 12" id="KW-0560">Oxidoreductase</keyword>
<dbReference type="Gene3D" id="3.30.390.30">
    <property type="match status" value="1"/>
</dbReference>
<feature type="binding site" evidence="10">
    <location>
        <begin position="118"/>
        <end position="120"/>
    </location>
    <ligand>
        <name>FAD</name>
        <dbReference type="ChEBI" id="CHEBI:57692"/>
    </ligand>
</feature>
<dbReference type="PRINTS" id="PR00411">
    <property type="entry name" value="PNDRDTASEI"/>
</dbReference>
<evidence type="ECO:0000256" key="3">
    <source>
        <dbReference type="ARBA" id="ARBA00022630"/>
    </source>
</evidence>
<name>A0A2P6VK02_9CHLO</name>
<feature type="active site" description="Proton acceptor" evidence="9">
    <location>
        <position position="421"/>
    </location>
</feature>
<feature type="binding site" evidence="10">
    <location>
        <begin position="155"/>
        <end position="162"/>
    </location>
    <ligand>
        <name>NAD(+)</name>
        <dbReference type="ChEBI" id="CHEBI:57540"/>
    </ligand>
</feature>
<dbReference type="InterPro" id="IPR023753">
    <property type="entry name" value="FAD/NAD-binding_dom"/>
</dbReference>
<dbReference type="Gene3D" id="3.50.50.60">
    <property type="entry name" value="FAD/NAD(P)-binding domain"/>
    <property type="match status" value="2"/>
</dbReference>
<evidence type="ECO:0000256" key="7">
    <source>
        <dbReference type="ARBA" id="ARBA00023157"/>
    </source>
</evidence>
<dbReference type="EMBL" id="LHPF02000004">
    <property type="protein sequence ID" value="PSC74380.1"/>
    <property type="molecule type" value="Genomic_DNA"/>
</dbReference>
<evidence type="ECO:0000256" key="5">
    <source>
        <dbReference type="ARBA" id="ARBA00023002"/>
    </source>
</evidence>
<dbReference type="SUPFAM" id="SSF51905">
    <property type="entry name" value="FAD/NAD(P)-binding domain"/>
    <property type="match status" value="1"/>
</dbReference>
<keyword evidence="10" id="KW-0547">Nucleotide-binding</keyword>
<feature type="binding site" evidence="10">
    <location>
        <begin position="295"/>
        <end position="298"/>
    </location>
    <ligand>
        <name>FAD</name>
        <dbReference type="ChEBI" id="CHEBI:57692"/>
    </ligand>
</feature>
<evidence type="ECO:0000256" key="2">
    <source>
        <dbReference type="ARBA" id="ARBA00012608"/>
    </source>
</evidence>
<dbReference type="NCBIfam" id="TIGR01350">
    <property type="entry name" value="lipoamide_DH"/>
    <property type="match status" value="1"/>
</dbReference>
<evidence type="ECO:0000259" key="14">
    <source>
        <dbReference type="Pfam" id="PF07992"/>
    </source>
</evidence>
<dbReference type="InterPro" id="IPR004099">
    <property type="entry name" value="Pyr_nucl-diS_OxRdtase_dimer"/>
</dbReference>
<evidence type="ECO:0000313" key="16">
    <source>
        <dbReference type="Proteomes" id="UP000239649"/>
    </source>
</evidence>
<dbReference type="GO" id="GO:0004148">
    <property type="term" value="F:dihydrolipoyl dehydrogenase (NADH) activity"/>
    <property type="evidence" value="ECO:0007669"/>
    <property type="project" value="UniProtKB-EC"/>
</dbReference>
<gene>
    <name evidence="15" type="ORF">C2E20_2124</name>
</gene>
<feature type="binding site" evidence="10">
    <location>
        <position position="178"/>
    </location>
    <ligand>
        <name>NAD(+)</name>
        <dbReference type="ChEBI" id="CHEBI:57540"/>
    </ligand>
</feature>
<dbReference type="PANTHER" id="PTHR22912:SF223">
    <property type="entry name" value="DIHYDROLIPOYL DEHYDROGENASE 1, MITOCHONDRIAL"/>
    <property type="match status" value="1"/>
</dbReference>
<reference evidence="15 16" key="1">
    <citation type="journal article" date="2018" name="Plant J.">
        <title>Genome sequences of Chlorella sorokiniana UTEX 1602 and Micractinium conductrix SAG 241.80: implications to maltose excretion by a green alga.</title>
        <authorList>
            <person name="Arriola M.B."/>
            <person name="Velmurugan N."/>
            <person name="Zhang Y."/>
            <person name="Plunkett M.H."/>
            <person name="Hondzo H."/>
            <person name="Barney B.M."/>
        </authorList>
    </citation>
    <scope>NUCLEOTIDE SEQUENCE [LARGE SCALE GENOMIC DNA]</scope>
    <source>
        <strain evidence="15 16">SAG 241.80</strain>
    </source>
</reference>
<evidence type="ECO:0000256" key="8">
    <source>
        <dbReference type="ARBA" id="ARBA00023284"/>
    </source>
</evidence>
<evidence type="ECO:0000256" key="1">
    <source>
        <dbReference type="ARBA" id="ARBA00007532"/>
    </source>
</evidence>
<dbReference type="GO" id="GO:0045333">
    <property type="term" value="P:cellular respiration"/>
    <property type="evidence" value="ECO:0007669"/>
    <property type="project" value="UniProtKB-ARBA"/>
</dbReference>
<dbReference type="PANTHER" id="PTHR22912">
    <property type="entry name" value="DISULFIDE OXIDOREDUCTASE"/>
    <property type="match status" value="1"/>
</dbReference>
<keyword evidence="3 12" id="KW-0285">Flavoprotein</keyword>
<feature type="disulfide bond" description="Redox-active" evidence="11">
    <location>
        <begin position="16"/>
        <end position="21"/>
    </location>
</feature>
<dbReference type="STRING" id="554055.A0A2P6VK02"/>
<evidence type="ECO:0000256" key="12">
    <source>
        <dbReference type="RuleBase" id="RU003692"/>
    </source>
</evidence>
<dbReference type="InterPro" id="IPR006258">
    <property type="entry name" value="Lipoamide_DH"/>
</dbReference>
<evidence type="ECO:0000313" key="15">
    <source>
        <dbReference type="EMBL" id="PSC74380.1"/>
    </source>
</evidence>
<dbReference type="Pfam" id="PF07992">
    <property type="entry name" value="Pyr_redox_2"/>
    <property type="match status" value="1"/>
</dbReference>
<dbReference type="InterPro" id="IPR001100">
    <property type="entry name" value="Pyr_nuc-diS_OxRdtase"/>
</dbReference>
<keyword evidence="4 10" id="KW-0274">FAD</keyword>
<keyword evidence="6 10" id="KW-0520">NAD</keyword>
<feature type="domain" description="FAD/NAD(P)-binding" evidence="14">
    <location>
        <begin position="2"/>
        <end position="304"/>
    </location>
</feature>
<dbReference type="PROSITE" id="PS00076">
    <property type="entry name" value="PYRIDINE_REDOX_1"/>
    <property type="match status" value="1"/>
</dbReference>
<keyword evidence="16" id="KW-1185">Reference proteome</keyword>
<evidence type="ECO:0000256" key="10">
    <source>
        <dbReference type="PIRSR" id="PIRSR000350-3"/>
    </source>
</evidence>
<feature type="domain" description="Pyridine nucleotide-disulphide oxidoreductase dimerisation" evidence="13">
    <location>
        <begin position="323"/>
        <end position="432"/>
    </location>
</feature>
<protein>
    <recommendedName>
        <fullName evidence="2 12">Dihydrolipoyl dehydrogenase</fullName>
        <ecNumber evidence="2 12">1.8.1.4</ecNumber>
    </recommendedName>
</protein>
<dbReference type="GO" id="GO:0045254">
    <property type="term" value="C:pyruvate dehydrogenase complex"/>
    <property type="evidence" value="ECO:0007669"/>
    <property type="project" value="UniProtKB-ARBA"/>
</dbReference>
<organism evidence="15 16">
    <name type="scientific">Micractinium conductrix</name>
    <dbReference type="NCBI Taxonomy" id="554055"/>
    <lineage>
        <taxon>Eukaryota</taxon>
        <taxon>Viridiplantae</taxon>
        <taxon>Chlorophyta</taxon>
        <taxon>core chlorophytes</taxon>
        <taxon>Trebouxiophyceae</taxon>
        <taxon>Chlorellales</taxon>
        <taxon>Chlorellaceae</taxon>
        <taxon>Chlorella clade</taxon>
        <taxon>Micractinium</taxon>
    </lineage>
</organism>
<dbReference type="PRINTS" id="PR00368">
    <property type="entry name" value="FADPNR"/>
</dbReference>